<sequence>MQGILCSSHRETQIKPDEHIDKQNLEQFLARVERRALVMAEIATSNREEALDLVQDSMMAFAQKYAGKPQADWTPLFYRILQNRIRDWYRRSAVRSRWKGWLGFADDDSDPVQTAPDPRCCTPETELHQQEAQDAITRAVGELPLRQQQAFLLRVWEGLDVASTAKAMGCSQGSVKTHLSRAMMSLRGKLQEYR</sequence>
<evidence type="ECO:0000259" key="5">
    <source>
        <dbReference type="Pfam" id="PF08281"/>
    </source>
</evidence>
<dbReference type="AlphaFoldDB" id="A0A831KBU8"/>
<protein>
    <submittedName>
        <fullName evidence="6">RNA polymerase sigma factor</fullName>
        <ecNumber evidence="6">2.7.7.6</ecNumber>
    </submittedName>
</protein>
<dbReference type="Pfam" id="PF08281">
    <property type="entry name" value="Sigma70_r4_2"/>
    <property type="match status" value="1"/>
</dbReference>
<dbReference type="Gene3D" id="1.10.1740.10">
    <property type="match status" value="1"/>
</dbReference>
<dbReference type="PANTHER" id="PTHR43133:SF64">
    <property type="entry name" value="ECF SIGMA FACTOR"/>
    <property type="match status" value="1"/>
</dbReference>
<dbReference type="InterPro" id="IPR013324">
    <property type="entry name" value="RNA_pol_sigma_r3/r4-like"/>
</dbReference>
<keyword evidence="2" id="KW-0805">Transcription regulation</keyword>
<dbReference type="EC" id="2.7.7.6" evidence="6"/>
<accession>A0A831KBU8</accession>
<dbReference type="GO" id="GO:0003899">
    <property type="term" value="F:DNA-directed RNA polymerase activity"/>
    <property type="evidence" value="ECO:0007669"/>
    <property type="project" value="UniProtKB-EC"/>
</dbReference>
<dbReference type="PANTHER" id="PTHR43133">
    <property type="entry name" value="RNA POLYMERASE ECF-TYPE SIGMA FACTO"/>
    <property type="match status" value="1"/>
</dbReference>
<proteinExistence type="inferred from homology"/>
<dbReference type="SUPFAM" id="SSF88946">
    <property type="entry name" value="Sigma2 domain of RNA polymerase sigma factors"/>
    <property type="match status" value="1"/>
</dbReference>
<dbReference type="NCBIfam" id="NF006550">
    <property type="entry name" value="PRK09047.1"/>
    <property type="match status" value="1"/>
</dbReference>
<evidence type="ECO:0000256" key="1">
    <source>
        <dbReference type="ARBA" id="ARBA00010641"/>
    </source>
</evidence>
<keyword evidence="3" id="KW-0731">Sigma factor</keyword>
<dbReference type="SUPFAM" id="SSF88659">
    <property type="entry name" value="Sigma3 and sigma4 domains of RNA polymerase sigma factors"/>
    <property type="match status" value="1"/>
</dbReference>
<dbReference type="GO" id="GO:0016987">
    <property type="term" value="F:sigma factor activity"/>
    <property type="evidence" value="ECO:0007669"/>
    <property type="project" value="UniProtKB-KW"/>
</dbReference>
<dbReference type="GO" id="GO:0003677">
    <property type="term" value="F:DNA binding"/>
    <property type="evidence" value="ECO:0007669"/>
    <property type="project" value="InterPro"/>
</dbReference>
<dbReference type="Gene3D" id="1.10.10.10">
    <property type="entry name" value="Winged helix-like DNA-binding domain superfamily/Winged helix DNA-binding domain"/>
    <property type="match status" value="1"/>
</dbReference>
<organism evidence="6">
    <name type="scientific">Thiolapillus brandeum</name>
    <dbReference type="NCBI Taxonomy" id="1076588"/>
    <lineage>
        <taxon>Bacteria</taxon>
        <taxon>Pseudomonadati</taxon>
        <taxon>Pseudomonadota</taxon>
        <taxon>Gammaproteobacteria</taxon>
        <taxon>Chromatiales</taxon>
        <taxon>Sedimenticolaceae</taxon>
        <taxon>Thiolapillus</taxon>
    </lineage>
</organism>
<name>A0A831KBU8_9GAMM</name>
<dbReference type="InterPro" id="IPR013325">
    <property type="entry name" value="RNA_pol_sigma_r2"/>
</dbReference>
<feature type="domain" description="RNA polymerase sigma factor 70 region 4 type 2" evidence="5">
    <location>
        <begin position="134"/>
        <end position="185"/>
    </location>
</feature>
<dbReference type="InterPro" id="IPR013249">
    <property type="entry name" value="RNA_pol_sigma70_r4_t2"/>
</dbReference>
<dbReference type="Proteomes" id="UP000885822">
    <property type="component" value="Unassembled WGS sequence"/>
</dbReference>
<dbReference type="GO" id="GO:0006352">
    <property type="term" value="P:DNA-templated transcription initiation"/>
    <property type="evidence" value="ECO:0007669"/>
    <property type="project" value="InterPro"/>
</dbReference>
<dbReference type="EMBL" id="DRCV01000131">
    <property type="protein sequence ID" value="HDK37963.1"/>
    <property type="molecule type" value="Genomic_DNA"/>
</dbReference>
<evidence type="ECO:0000256" key="2">
    <source>
        <dbReference type="ARBA" id="ARBA00023015"/>
    </source>
</evidence>
<reference evidence="6" key="1">
    <citation type="journal article" date="2020" name="mSystems">
        <title>Genome- and Community-Level Interaction Insights into Carbon Utilization and Element Cycling Functions of Hydrothermarchaeota in Hydrothermal Sediment.</title>
        <authorList>
            <person name="Zhou Z."/>
            <person name="Liu Y."/>
            <person name="Xu W."/>
            <person name="Pan J."/>
            <person name="Luo Z.H."/>
            <person name="Li M."/>
        </authorList>
    </citation>
    <scope>NUCLEOTIDE SEQUENCE [LARGE SCALE GENOMIC DNA]</scope>
    <source>
        <strain evidence="6">HyVt-26</strain>
    </source>
</reference>
<comment type="caution">
    <text evidence="6">The sequence shown here is derived from an EMBL/GenBank/DDBJ whole genome shotgun (WGS) entry which is preliminary data.</text>
</comment>
<dbReference type="NCBIfam" id="TIGR02937">
    <property type="entry name" value="sigma70-ECF"/>
    <property type="match status" value="1"/>
</dbReference>
<keyword evidence="4" id="KW-0804">Transcription</keyword>
<keyword evidence="6" id="KW-0808">Transferase</keyword>
<evidence type="ECO:0000256" key="3">
    <source>
        <dbReference type="ARBA" id="ARBA00023082"/>
    </source>
</evidence>
<evidence type="ECO:0000313" key="6">
    <source>
        <dbReference type="EMBL" id="HDK37963.1"/>
    </source>
</evidence>
<dbReference type="CDD" id="cd06171">
    <property type="entry name" value="Sigma70_r4"/>
    <property type="match status" value="1"/>
</dbReference>
<keyword evidence="6" id="KW-0548">Nucleotidyltransferase</keyword>
<gene>
    <name evidence="6" type="ORF">ENG92_02990</name>
</gene>
<dbReference type="InterPro" id="IPR014284">
    <property type="entry name" value="RNA_pol_sigma-70_dom"/>
</dbReference>
<dbReference type="InterPro" id="IPR036388">
    <property type="entry name" value="WH-like_DNA-bd_sf"/>
</dbReference>
<comment type="similarity">
    <text evidence="1">Belongs to the sigma-70 factor family. ECF subfamily.</text>
</comment>
<dbReference type="InterPro" id="IPR039425">
    <property type="entry name" value="RNA_pol_sigma-70-like"/>
</dbReference>
<evidence type="ECO:0000256" key="4">
    <source>
        <dbReference type="ARBA" id="ARBA00023163"/>
    </source>
</evidence>